<comment type="caution">
    <text evidence="4">The sequence shown here is derived from an EMBL/GenBank/DDBJ whole genome shotgun (WGS) entry which is preliminary data.</text>
</comment>
<gene>
    <name evidence="4" type="ORF">GP486_003447</name>
</gene>
<feature type="compositionally biased region" description="Basic and acidic residues" evidence="1">
    <location>
        <begin position="856"/>
        <end position="865"/>
    </location>
</feature>
<evidence type="ECO:0000259" key="3">
    <source>
        <dbReference type="PROSITE" id="PS51468"/>
    </source>
</evidence>
<proteinExistence type="predicted"/>
<keyword evidence="5" id="KW-1185">Reference proteome</keyword>
<dbReference type="Pfam" id="PF08487">
    <property type="entry name" value="VIT"/>
    <property type="match status" value="1"/>
</dbReference>
<evidence type="ECO:0008006" key="6">
    <source>
        <dbReference type="Google" id="ProtNLM"/>
    </source>
</evidence>
<dbReference type="InterPro" id="IPR013694">
    <property type="entry name" value="VIT"/>
</dbReference>
<dbReference type="Gene3D" id="3.40.50.410">
    <property type="entry name" value="von Willebrand factor, type A domain"/>
    <property type="match status" value="1"/>
</dbReference>
<protein>
    <recommendedName>
        <fullName evidence="6">von Willebrand domain containing protein</fullName>
    </recommendedName>
</protein>
<feature type="domain" description="VWFA" evidence="2">
    <location>
        <begin position="304"/>
        <end position="482"/>
    </location>
</feature>
<accession>A0A9P8RQN0</accession>
<dbReference type="PANTHER" id="PTHR45737">
    <property type="entry name" value="VON WILLEBRAND FACTOR A DOMAIN-CONTAINING PROTEIN 5A"/>
    <property type="match status" value="1"/>
</dbReference>
<evidence type="ECO:0000313" key="4">
    <source>
        <dbReference type="EMBL" id="KAH0560036.1"/>
    </source>
</evidence>
<dbReference type="Pfam" id="PF13768">
    <property type="entry name" value="VWA_3"/>
    <property type="match status" value="1"/>
</dbReference>
<organism evidence="4 5">
    <name type="scientific">Trichoglossum hirsutum</name>
    <dbReference type="NCBI Taxonomy" id="265104"/>
    <lineage>
        <taxon>Eukaryota</taxon>
        <taxon>Fungi</taxon>
        <taxon>Dikarya</taxon>
        <taxon>Ascomycota</taxon>
        <taxon>Pezizomycotina</taxon>
        <taxon>Geoglossomycetes</taxon>
        <taxon>Geoglossales</taxon>
        <taxon>Geoglossaceae</taxon>
        <taxon>Trichoglossum</taxon>
    </lineage>
</organism>
<dbReference type="PANTHER" id="PTHR45737:SF6">
    <property type="entry name" value="VON WILLEBRAND FACTOR A DOMAIN-CONTAINING PROTEIN 5A"/>
    <property type="match status" value="1"/>
</dbReference>
<name>A0A9P8RQN0_9PEZI</name>
<dbReference type="EMBL" id="JAGHQM010000465">
    <property type="protein sequence ID" value="KAH0560036.1"/>
    <property type="molecule type" value="Genomic_DNA"/>
</dbReference>
<evidence type="ECO:0000313" key="5">
    <source>
        <dbReference type="Proteomes" id="UP000750711"/>
    </source>
</evidence>
<sequence>MSYHYHHLNGYCGCYYVVSHSHHSTPYTPSIRWLPQVTLSAHTTILSTTSRTTLTQTFSNPSSKDAIPEAIYTFPLYDGVGVVGFNCRVGGRVIRGLVKEKAKAKAIYDEAVSRGETAGLLTQLPESSDVFTTKIGNIPAKGEVVVEITYFGELKHDAEADGIRFTIPTTIAPRYGDIPGGIAEPWSGSGSLQADAGGGIQITVDVSLPSKSNIRGIQSPSHPIAVTMGSTTVGSTGGEFEPNKGAATLSLGKAELEKDFVLLVLAPDIVKPQALLETHPTIPNQRALMVTLVPKFVLPPSKPEIVFIVDRSGSMASNIPTLISALKVFLKSLPVGVKFNICSFGSTYSMLWKRSRSYDQTTLKSAINHVEKFSANMGGTEMFKAVKAVVENRYKDMALEVMLLTDGEIWNQEELFSYLNKEVQDSEAPIRVFTLGIGNAVSHSLIEGIARAGNGFSQAVGLDEKLDGKVVRMLKGGLSPHVNDYSLEVKYENDGQDDDYEVIEKVSEGFRILNLRNPGPTPVGEETPQKKISLFSEDVDMDRETTPEADPDGTAEKYAHLPGVPPPKLLQSPNRIPPLFPFSRTVVYLLMSPQSCQRTPKSVVLKGTSSYGPLELEIPVQLLPDKAETIHQLAARKAIRELEEGRGWIFDARDEGGVPIKERFEGNWEDIVEREGVRLGIEFQVGGKWCSFVAVEANDMELAEKERKTTEATERRDSEKVLIADRREGGGFEILDSLGGAHTRTPQSPSLASSTISTGTFTDVSATSSYGAGGRARLYGGILTAGRASSPGAAPLGASGSLYSSSPLPPRAYPAPSAPVPQAGAALQAAVYRPCAPMPAPPPVKRGAVGQSLDPLPRRGGEKQRSATLGLFKVSRKSKKTHSSLHYEGDNDDAGADNSLSSSSPADPTELLHKLIDLQSFSGSWDLTDALCALLGITIDDAMVKVDTHLWTAWATTLAVVFCETRFQNDADVWDLVVDKAKGWLREEAGKGVAVEGLEGKAKEVLGSI</sequence>
<feature type="region of interest" description="Disordered" evidence="1">
    <location>
        <begin position="734"/>
        <end position="757"/>
    </location>
</feature>
<feature type="region of interest" description="Disordered" evidence="1">
    <location>
        <begin position="842"/>
        <end position="905"/>
    </location>
</feature>
<feature type="compositionally biased region" description="Basic residues" evidence="1">
    <location>
        <begin position="874"/>
        <end position="883"/>
    </location>
</feature>
<dbReference type="SMART" id="SM00609">
    <property type="entry name" value="VIT"/>
    <property type="match status" value="1"/>
</dbReference>
<evidence type="ECO:0000256" key="1">
    <source>
        <dbReference type="SAM" id="MobiDB-lite"/>
    </source>
</evidence>
<feature type="domain" description="VIT" evidence="3">
    <location>
        <begin position="20"/>
        <end position="152"/>
    </location>
</feature>
<feature type="compositionally biased region" description="Polar residues" evidence="1">
    <location>
        <begin position="744"/>
        <end position="757"/>
    </location>
</feature>
<dbReference type="PROSITE" id="PS51468">
    <property type="entry name" value="VIT"/>
    <property type="match status" value="1"/>
</dbReference>
<dbReference type="AlphaFoldDB" id="A0A9P8RQN0"/>
<dbReference type="PROSITE" id="PS50234">
    <property type="entry name" value="VWFA"/>
    <property type="match status" value="1"/>
</dbReference>
<dbReference type="InterPro" id="IPR002035">
    <property type="entry name" value="VWF_A"/>
</dbReference>
<reference evidence="4" key="1">
    <citation type="submission" date="2021-03" db="EMBL/GenBank/DDBJ databases">
        <title>Comparative genomics and phylogenomic investigation of the class Geoglossomycetes provide insights into ecological specialization and systematics.</title>
        <authorList>
            <person name="Melie T."/>
            <person name="Pirro S."/>
            <person name="Miller A.N."/>
            <person name="Quandt A."/>
        </authorList>
    </citation>
    <scope>NUCLEOTIDE SEQUENCE</scope>
    <source>
        <strain evidence="4">CAQ_001_2017</strain>
    </source>
</reference>
<evidence type="ECO:0000259" key="2">
    <source>
        <dbReference type="PROSITE" id="PS50234"/>
    </source>
</evidence>
<dbReference type="SMART" id="SM00327">
    <property type="entry name" value="VWA"/>
    <property type="match status" value="1"/>
</dbReference>
<dbReference type="InterPro" id="IPR036465">
    <property type="entry name" value="vWFA_dom_sf"/>
</dbReference>
<dbReference type="SUPFAM" id="SSF53300">
    <property type="entry name" value="vWA-like"/>
    <property type="match status" value="1"/>
</dbReference>
<dbReference type="Proteomes" id="UP000750711">
    <property type="component" value="Unassembled WGS sequence"/>
</dbReference>